<dbReference type="PROSITE" id="PS00022">
    <property type="entry name" value="EGF_1"/>
    <property type="match status" value="1"/>
</dbReference>
<dbReference type="SMART" id="SM00180">
    <property type="entry name" value="EGF_Lam"/>
    <property type="match status" value="1"/>
</dbReference>
<dbReference type="Proteomes" id="UP001186944">
    <property type="component" value="Unassembled WGS sequence"/>
</dbReference>
<organism evidence="3 4">
    <name type="scientific">Pinctada imbricata</name>
    <name type="common">Atlantic pearl-oyster</name>
    <name type="synonym">Pinctada martensii</name>
    <dbReference type="NCBI Taxonomy" id="66713"/>
    <lineage>
        <taxon>Eukaryota</taxon>
        <taxon>Metazoa</taxon>
        <taxon>Spiralia</taxon>
        <taxon>Lophotrochozoa</taxon>
        <taxon>Mollusca</taxon>
        <taxon>Bivalvia</taxon>
        <taxon>Autobranchia</taxon>
        <taxon>Pteriomorphia</taxon>
        <taxon>Pterioida</taxon>
        <taxon>Pterioidea</taxon>
        <taxon>Pteriidae</taxon>
        <taxon>Pinctada</taxon>
    </lineage>
</organism>
<gene>
    <name evidence="3" type="ORF">FSP39_014761</name>
</gene>
<keyword evidence="1" id="KW-1015">Disulfide bond</keyword>
<sequence>MMSIIFAFLPTDDSPELALMKQEFSEMNRKLDIITNSLEESKKLIKESTQKAAYLAAEHKIDQAYRTFLTLITNLLNVSCDTEESCRLKKMKVVENSINKLNVRGEVEMILRGAAKDSVFGISLLTLISDTSGCYINKIKNFKSAIAGLAIKGSAASLFFDMATKSEFDVASEVRNFQSLMFDLEKKAENTITKCFENINRHITSSVIDLDQRLAKSSIAKINEQLLKSISLKFYWIEFYVVSTEVKSKSFFWANDTFQLEIQMNDKTESDNQNTDNFVLIGSRNQVENELLKERSFREKVDKTKLHYLAGWFQRKYDKAIERMLNAADYDKYLHDEIKTMTVVPNFQNALVSYIRPDDKFEQVKLVNFDKVNKRDLFAYRQCSYSISCTSAQVAVVATVHSKDRETTSCTKTCNNHGNCFFLPHTKIMACRCNADYYGDDCSNSVSEINMALDLIKMIDISFKLPSLLDISTQLGHVHKSLQASLNDVQSSVQAIDNKLTTVFDTLSNDMMVTLEIHGLLTQYGQIIKDLKYYYRILIATGRDESALGRYGLFHQTNGMYEKMPYRTFHEKEELAKLIIKPTEISRSLDDLSYLFIGRHDVSLISHRPLPFLIMDKHRSKLCTPEYKQIMDNAFRQLETLEFEGFFVWLHALQLAHFDTSFVFQRYHETMAKHASFLDSNMCHVRIDNSVNFADCANGYYIYSGMKEDVKCASNFYRSSTCSWYNSFSCTPCGCSSSGSSSTSCSADGQCKCKSGFRGKRCLSRDCTIGHWGAWSDCECGPGKTKTRERPIVQRRTGSGQQCGTTSESAACNVKCQCQQGEWGETCQHKNCLVSEWGSWGSCPIQVGKYDCEGDENKYATIERRRTVTRARQNSGNPCPNLKEEKLCKKPLCVQIVAHAYWLG</sequence>
<dbReference type="SUPFAM" id="SSF57196">
    <property type="entry name" value="EGF/Laminin"/>
    <property type="match status" value="1"/>
</dbReference>
<comment type="caution">
    <text evidence="3">The sequence shown here is derived from an EMBL/GenBank/DDBJ whole genome shotgun (WGS) entry which is preliminary data.</text>
</comment>
<dbReference type="Gene3D" id="2.20.100.10">
    <property type="entry name" value="Thrombospondin type-1 (TSP1) repeat"/>
    <property type="match status" value="2"/>
</dbReference>
<dbReference type="PROSITE" id="PS50026">
    <property type="entry name" value="EGF_3"/>
    <property type="match status" value="1"/>
</dbReference>
<protein>
    <recommendedName>
        <fullName evidence="2">EGF-like domain-containing protein</fullName>
    </recommendedName>
</protein>
<dbReference type="InterPro" id="IPR002049">
    <property type="entry name" value="LE_dom"/>
</dbReference>
<reference evidence="3" key="1">
    <citation type="submission" date="2019-08" db="EMBL/GenBank/DDBJ databases">
        <title>The improved chromosome-level genome for the pearl oyster Pinctada fucata martensii using PacBio sequencing and Hi-C.</title>
        <authorList>
            <person name="Zheng Z."/>
        </authorList>
    </citation>
    <scope>NUCLEOTIDE SEQUENCE</scope>
    <source>
        <strain evidence="3">ZZ-2019</strain>
        <tissue evidence="3">Adductor muscle</tissue>
    </source>
</reference>
<feature type="disulfide bond" evidence="1">
    <location>
        <begin position="433"/>
        <end position="442"/>
    </location>
</feature>
<dbReference type="PANTHER" id="PTHR20920:SF5">
    <property type="entry name" value="SMB DOMAIN-CONTAINING PROTEIN"/>
    <property type="match status" value="1"/>
</dbReference>
<keyword evidence="4" id="KW-1185">Reference proteome</keyword>
<evidence type="ECO:0000313" key="4">
    <source>
        <dbReference type="Proteomes" id="UP001186944"/>
    </source>
</evidence>
<dbReference type="InterPro" id="IPR000884">
    <property type="entry name" value="TSP1_rpt"/>
</dbReference>
<feature type="domain" description="EGF-like" evidence="2">
    <location>
        <begin position="406"/>
        <end position="443"/>
    </location>
</feature>
<accession>A0AA88YIH8</accession>
<proteinExistence type="predicted"/>
<dbReference type="SMART" id="SM00209">
    <property type="entry name" value="TSP1"/>
    <property type="match status" value="2"/>
</dbReference>
<dbReference type="InterPro" id="IPR036383">
    <property type="entry name" value="TSP1_rpt_sf"/>
</dbReference>
<name>A0AA88YIH8_PINIB</name>
<dbReference type="PROSITE" id="PS50092">
    <property type="entry name" value="TSP1"/>
    <property type="match status" value="1"/>
</dbReference>
<evidence type="ECO:0000259" key="2">
    <source>
        <dbReference type="PROSITE" id="PS50026"/>
    </source>
</evidence>
<dbReference type="PANTHER" id="PTHR20920">
    <property type="entry name" value="RPE-SPONDIN"/>
    <property type="match status" value="1"/>
</dbReference>
<evidence type="ECO:0000256" key="1">
    <source>
        <dbReference type="PROSITE-ProRule" id="PRU00076"/>
    </source>
</evidence>
<dbReference type="AlphaFoldDB" id="A0AA88YIH8"/>
<dbReference type="InterPro" id="IPR039942">
    <property type="entry name" value="SBSPO"/>
</dbReference>
<dbReference type="InterPro" id="IPR000742">
    <property type="entry name" value="EGF"/>
</dbReference>
<feature type="disulfide bond" evidence="1">
    <location>
        <begin position="414"/>
        <end position="431"/>
    </location>
</feature>
<dbReference type="Gene3D" id="2.10.25.10">
    <property type="entry name" value="Laminin"/>
    <property type="match status" value="1"/>
</dbReference>
<keyword evidence="1" id="KW-0245">EGF-like domain</keyword>
<feature type="disulfide bond" evidence="1">
    <location>
        <begin position="410"/>
        <end position="420"/>
    </location>
</feature>
<evidence type="ECO:0000313" key="3">
    <source>
        <dbReference type="EMBL" id="KAK3106195.1"/>
    </source>
</evidence>
<dbReference type="EMBL" id="VSWD01000003">
    <property type="protein sequence ID" value="KAK3106195.1"/>
    <property type="molecule type" value="Genomic_DNA"/>
</dbReference>